<keyword evidence="3" id="KW-0804">Transcription</keyword>
<name>A0AAV1CZ04_OLDCO</name>
<sequence length="474" mass="52657">MEINKFQSCSSGSTKFHMMEEKEGNFWQGLRVLLIDDNVVCLKVMATNLEKCGYQVSKTMHASEAIEMLRRNRNGYDIVMTDVLRSDIDGFQLVEFIGREIGMPVILISANDDFEMVNKGVLSGASDYLVKPVRIEILKNIWQHVIRNAKNCPKPMPQLQIDSNHHQPNPNVIVKEAQYHYVAAQSAHNSTKVCSSSTTNKFGKPQRMEWTRERHASFEDAIQRLARSGEKASPKSILRLMNEPGLARKHIASHLQKHRQTAEKEASLQRSNVAFAGYDGCNNLFQNTSSSSLFSSHLPHQNLNPVQPIQDVFPSQSQPARNILPQQPCGYPVLLEDFSHQKSTLPSGHHQPSCIDGPFYSRPTCSLPALHERENLSIVNTSYHGSSDSLSSSASTTISPMVNSDQYQTATSELLQIVGPGIVQNPANKEIENYCLPDEEIQALIGEFGDNPAPSLGGISSVEAIFGHSAVFFV</sequence>
<dbReference type="SUPFAM" id="SSF46689">
    <property type="entry name" value="Homeodomain-like"/>
    <property type="match status" value="1"/>
</dbReference>
<dbReference type="Proteomes" id="UP001161247">
    <property type="component" value="Chromosome 3"/>
</dbReference>
<evidence type="ECO:0000259" key="6">
    <source>
        <dbReference type="PROSITE" id="PS50110"/>
    </source>
</evidence>
<proteinExistence type="predicted"/>
<organism evidence="7 8">
    <name type="scientific">Oldenlandia corymbosa var. corymbosa</name>
    <dbReference type="NCBI Taxonomy" id="529605"/>
    <lineage>
        <taxon>Eukaryota</taxon>
        <taxon>Viridiplantae</taxon>
        <taxon>Streptophyta</taxon>
        <taxon>Embryophyta</taxon>
        <taxon>Tracheophyta</taxon>
        <taxon>Spermatophyta</taxon>
        <taxon>Magnoliopsida</taxon>
        <taxon>eudicotyledons</taxon>
        <taxon>Gunneridae</taxon>
        <taxon>Pentapetalae</taxon>
        <taxon>asterids</taxon>
        <taxon>lamiids</taxon>
        <taxon>Gentianales</taxon>
        <taxon>Rubiaceae</taxon>
        <taxon>Rubioideae</taxon>
        <taxon>Spermacoceae</taxon>
        <taxon>Hedyotis-Oldenlandia complex</taxon>
        <taxon>Oldenlandia</taxon>
    </lineage>
</organism>
<dbReference type="InterPro" id="IPR001789">
    <property type="entry name" value="Sig_transdc_resp-reg_receiver"/>
</dbReference>
<evidence type="ECO:0000256" key="5">
    <source>
        <dbReference type="PROSITE-ProRule" id="PRU00169"/>
    </source>
</evidence>
<dbReference type="InterPro" id="IPR006447">
    <property type="entry name" value="Myb_dom_plants"/>
</dbReference>
<dbReference type="Pfam" id="PF00072">
    <property type="entry name" value="Response_reg"/>
    <property type="match status" value="1"/>
</dbReference>
<dbReference type="InterPro" id="IPR045279">
    <property type="entry name" value="ARR-like"/>
</dbReference>
<dbReference type="SMART" id="SM00448">
    <property type="entry name" value="REC"/>
    <property type="match status" value="1"/>
</dbReference>
<evidence type="ECO:0000256" key="4">
    <source>
        <dbReference type="ARBA" id="ARBA00023242"/>
    </source>
</evidence>
<feature type="modified residue" description="4-aspartylphosphate" evidence="5">
    <location>
        <position position="82"/>
    </location>
</feature>
<accession>A0AAV1CZ04</accession>
<dbReference type="InterPro" id="IPR009057">
    <property type="entry name" value="Homeodomain-like_sf"/>
</dbReference>
<dbReference type="Gene3D" id="1.10.10.60">
    <property type="entry name" value="Homeodomain-like"/>
    <property type="match status" value="1"/>
</dbReference>
<dbReference type="GO" id="GO:0003677">
    <property type="term" value="F:DNA binding"/>
    <property type="evidence" value="ECO:0007669"/>
    <property type="project" value="InterPro"/>
</dbReference>
<feature type="domain" description="Response regulatory" evidence="6">
    <location>
        <begin position="31"/>
        <end position="146"/>
    </location>
</feature>
<keyword evidence="8" id="KW-1185">Reference proteome</keyword>
<dbReference type="EMBL" id="OX459120">
    <property type="protein sequence ID" value="CAI9100909.1"/>
    <property type="molecule type" value="Genomic_DNA"/>
</dbReference>
<dbReference type="PROSITE" id="PS50110">
    <property type="entry name" value="RESPONSE_REGULATORY"/>
    <property type="match status" value="1"/>
</dbReference>
<evidence type="ECO:0000313" key="7">
    <source>
        <dbReference type="EMBL" id="CAI9100909.1"/>
    </source>
</evidence>
<keyword evidence="4" id="KW-0539">Nucleus</keyword>
<keyword evidence="2" id="KW-0805">Transcription regulation</keyword>
<evidence type="ECO:0000256" key="1">
    <source>
        <dbReference type="ARBA" id="ARBA00023012"/>
    </source>
</evidence>
<keyword evidence="5" id="KW-0597">Phosphoprotein</keyword>
<dbReference type="GO" id="GO:0009736">
    <property type="term" value="P:cytokinin-activated signaling pathway"/>
    <property type="evidence" value="ECO:0007669"/>
    <property type="project" value="InterPro"/>
</dbReference>
<reference evidence="7" key="1">
    <citation type="submission" date="2023-03" db="EMBL/GenBank/DDBJ databases">
        <authorList>
            <person name="Julca I."/>
        </authorList>
    </citation>
    <scope>NUCLEOTIDE SEQUENCE</scope>
</reference>
<dbReference type="InterPro" id="IPR011006">
    <property type="entry name" value="CheY-like_superfamily"/>
</dbReference>
<dbReference type="NCBIfam" id="TIGR01557">
    <property type="entry name" value="myb_SHAQKYF"/>
    <property type="match status" value="1"/>
</dbReference>
<dbReference type="PANTHER" id="PTHR43874:SF217">
    <property type="entry name" value="TWO-COMPONENT RESPONSE REGULATOR ORR24-LIKE ISOFORM X1"/>
    <property type="match status" value="1"/>
</dbReference>
<evidence type="ECO:0000256" key="2">
    <source>
        <dbReference type="ARBA" id="ARBA00023015"/>
    </source>
</evidence>
<dbReference type="GO" id="GO:0000160">
    <property type="term" value="P:phosphorelay signal transduction system"/>
    <property type="evidence" value="ECO:0007669"/>
    <property type="project" value="UniProtKB-KW"/>
</dbReference>
<keyword evidence="1" id="KW-0902">Two-component regulatory system</keyword>
<gene>
    <name evidence="7" type="ORF">OLC1_LOCUS10620</name>
</gene>
<dbReference type="Gene3D" id="3.40.50.2300">
    <property type="match status" value="1"/>
</dbReference>
<dbReference type="SUPFAM" id="SSF52172">
    <property type="entry name" value="CheY-like"/>
    <property type="match status" value="1"/>
</dbReference>
<dbReference type="PANTHER" id="PTHR43874">
    <property type="entry name" value="TWO-COMPONENT RESPONSE REGULATOR"/>
    <property type="match status" value="1"/>
</dbReference>
<dbReference type="CDD" id="cd17584">
    <property type="entry name" value="REC_typeB_ARR-like"/>
    <property type="match status" value="1"/>
</dbReference>
<dbReference type="AlphaFoldDB" id="A0AAV1CZ04"/>
<evidence type="ECO:0000256" key="3">
    <source>
        <dbReference type="ARBA" id="ARBA00023163"/>
    </source>
</evidence>
<evidence type="ECO:0000313" key="8">
    <source>
        <dbReference type="Proteomes" id="UP001161247"/>
    </source>
</evidence>
<protein>
    <submittedName>
        <fullName evidence="7">OLC1v1038099C1</fullName>
    </submittedName>
</protein>